<protein>
    <recommendedName>
        <fullName evidence="4">Thioredoxin domain-containing protein</fullName>
    </recommendedName>
</protein>
<keyword evidence="1" id="KW-0812">Transmembrane</keyword>
<evidence type="ECO:0000256" key="1">
    <source>
        <dbReference type="SAM" id="Phobius"/>
    </source>
</evidence>
<evidence type="ECO:0008006" key="4">
    <source>
        <dbReference type="Google" id="ProtNLM"/>
    </source>
</evidence>
<keyword evidence="3" id="KW-1185">Reference proteome</keyword>
<evidence type="ECO:0000313" key="2">
    <source>
        <dbReference type="EMBL" id="MDI6103048.1"/>
    </source>
</evidence>
<organism evidence="2 3">
    <name type="scientific">Actinoplanes sandaracinus</name>
    <dbReference type="NCBI Taxonomy" id="3045177"/>
    <lineage>
        <taxon>Bacteria</taxon>
        <taxon>Bacillati</taxon>
        <taxon>Actinomycetota</taxon>
        <taxon>Actinomycetes</taxon>
        <taxon>Micromonosporales</taxon>
        <taxon>Micromonosporaceae</taxon>
        <taxon>Actinoplanes</taxon>
    </lineage>
</organism>
<proteinExistence type="predicted"/>
<accession>A0ABT6WTJ2</accession>
<dbReference type="EMBL" id="JASCTH010000023">
    <property type="protein sequence ID" value="MDI6103048.1"/>
    <property type="molecule type" value="Genomic_DNA"/>
</dbReference>
<gene>
    <name evidence="2" type="ORF">QLQ12_30980</name>
</gene>
<comment type="caution">
    <text evidence="2">The sequence shown here is derived from an EMBL/GenBank/DDBJ whole genome shotgun (WGS) entry which is preliminary data.</text>
</comment>
<name>A0ABT6WTJ2_9ACTN</name>
<evidence type="ECO:0000313" key="3">
    <source>
        <dbReference type="Proteomes" id="UP001241758"/>
    </source>
</evidence>
<sequence>MQNVINSLAVLGLLGTVISLFAVSALLRMVSQLRQELTVLANSTPADSFSAASRRVERFADADGRALFVLVVEEHCHNCEARSRHLAEIAGQVPGRLALLTADPGCAEWVAGTGIAVMVDSKLLGQVAVGATPTLLKYGADGAEQWRRVAGSDADLDSYLEAGAPASV</sequence>
<dbReference type="Proteomes" id="UP001241758">
    <property type="component" value="Unassembled WGS sequence"/>
</dbReference>
<reference evidence="2 3" key="1">
    <citation type="submission" date="2023-05" db="EMBL/GenBank/DDBJ databases">
        <title>Actinoplanes sp. NEAU-A12 genome sequencing.</title>
        <authorList>
            <person name="Wang Z.-S."/>
        </authorList>
    </citation>
    <scope>NUCLEOTIDE SEQUENCE [LARGE SCALE GENOMIC DNA]</scope>
    <source>
        <strain evidence="2 3">NEAU-A12</strain>
    </source>
</reference>
<feature type="transmembrane region" description="Helical" evidence="1">
    <location>
        <begin position="6"/>
        <end position="27"/>
    </location>
</feature>
<keyword evidence="1" id="KW-1133">Transmembrane helix</keyword>
<dbReference type="RefSeq" id="WP_282764054.1">
    <property type="nucleotide sequence ID" value="NZ_JASCTH010000023.1"/>
</dbReference>
<dbReference type="SUPFAM" id="SSF52833">
    <property type="entry name" value="Thioredoxin-like"/>
    <property type="match status" value="1"/>
</dbReference>
<dbReference type="InterPro" id="IPR036249">
    <property type="entry name" value="Thioredoxin-like_sf"/>
</dbReference>
<keyword evidence="1" id="KW-0472">Membrane</keyword>